<dbReference type="SUPFAM" id="SSF52821">
    <property type="entry name" value="Rhodanese/Cell cycle control phosphatase"/>
    <property type="match status" value="1"/>
</dbReference>
<dbReference type="EMBL" id="RFXN01000078">
    <property type="protein sequence ID" value="NBR94219.1"/>
    <property type="molecule type" value="Genomic_DNA"/>
</dbReference>
<evidence type="ECO:0000313" key="2">
    <source>
        <dbReference type="EMBL" id="NBR94219.1"/>
    </source>
</evidence>
<reference evidence="2" key="1">
    <citation type="submission" date="2018-10" db="EMBL/GenBank/DDBJ databases">
        <title>Iterative Subtractive Binning of Freshwater Chronoseries Metagenomes Recovers Nearly Complete Genomes from over Four Hundred Novel Species.</title>
        <authorList>
            <person name="Rodriguez-R L.M."/>
            <person name="Tsementzi D."/>
            <person name="Luo C."/>
            <person name="Konstantinidis K.T."/>
        </authorList>
    </citation>
    <scope>NUCLEOTIDE SEQUENCE</scope>
    <source>
        <strain evidence="2">WB5_2A_028</strain>
    </source>
</reference>
<dbReference type="GO" id="GO:0004792">
    <property type="term" value="F:thiosulfate-cyanide sulfurtransferase activity"/>
    <property type="evidence" value="ECO:0007669"/>
    <property type="project" value="InterPro"/>
</dbReference>
<feature type="domain" description="Rhodanese" evidence="1">
    <location>
        <begin position="1"/>
        <end position="32"/>
    </location>
</feature>
<dbReference type="Proteomes" id="UP000740727">
    <property type="component" value="Unassembled WGS sequence"/>
</dbReference>
<name>A0A965GE11_9PROT</name>
<dbReference type="Gene3D" id="3.40.250.10">
    <property type="entry name" value="Rhodanese-like domain"/>
    <property type="match status" value="1"/>
</dbReference>
<comment type="caution">
    <text evidence="2">The sequence shown here is derived from an EMBL/GenBank/DDBJ whole genome shotgun (WGS) entry which is preliminary data.</text>
</comment>
<protein>
    <submittedName>
        <fullName evidence="2">Sulfurtransferase</fullName>
    </submittedName>
</protein>
<dbReference type="InterPro" id="IPR001763">
    <property type="entry name" value="Rhodanese-like_dom"/>
</dbReference>
<proteinExistence type="predicted"/>
<gene>
    <name evidence="2" type="ORF">EBT44_05225</name>
</gene>
<evidence type="ECO:0000259" key="1">
    <source>
        <dbReference type="PROSITE" id="PS50206"/>
    </source>
</evidence>
<dbReference type="AlphaFoldDB" id="A0A965GE11"/>
<dbReference type="PROSITE" id="PS50206">
    <property type="entry name" value="RHODANESE_3"/>
    <property type="match status" value="1"/>
</dbReference>
<dbReference type="PROSITE" id="PS00683">
    <property type="entry name" value="RHODANESE_2"/>
    <property type="match status" value="1"/>
</dbReference>
<organism evidence="2 3">
    <name type="scientific">Candidatus Fonsibacter lacus</name>
    <dbReference type="NCBI Taxonomy" id="2576439"/>
    <lineage>
        <taxon>Bacteria</taxon>
        <taxon>Pseudomonadati</taxon>
        <taxon>Pseudomonadota</taxon>
        <taxon>Alphaproteobacteria</taxon>
        <taxon>Candidatus Pelagibacterales</taxon>
        <taxon>Candidatus Pelagibacterales incertae sedis</taxon>
        <taxon>Candidatus Fonsibacter</taxon>
    </lineage>
</organism>
<sequence length="35" mass="3920">WFVLHELLNLKNVKNYDGSWTEYGSLVGAPIEVGA</sequence>
<dbReference type="InterPro" id="IPR001307">
    <property type="entry name" value="Thiosulphate_STrfase_CS"/>
</dbReference>
<accession>A0A965GE11</accession>
<feature type="non-terminal residue" evidence="2">
    <location>
        <position position="1"/>
    </location>
</feature>
<dbReference type="InterPro" id="IPR036873">
    <property type="entry name" value="Rhodanese-like_dom_sf"/>
</dbReference>
<evidence type="ECO:0000313" key="3">
    <source>
        <dbReference type="Proteomes" id="UP000740727"/>
    </source>
</evidence>